<protein>
    <submittedName>
        <fullName evidence="1">Uncharacterized protein</fullName>
    </submittedName>
</protein>
<comment type="caution">
    <text evidence="1">The sequence shown here is derived from an EMBL/GenBank/DDBJ whole genome shotgun (WGS) entry which is preliminary data.</text>
</comment>
<dbReference type="Proteomes" id="UP000616779">
    <property type="component" value="Unassembled WGS sequence"/>
</dbReference>
<organism evidence="1 2">
    <name type="scientific">Paenibacillus phytorum</name>
    <dbReference type="NCBI Taxonomy" id="2654977"/>
    <lineage>
        <taxon>Bacteria</taxon>
        <taxon>Bacillati</taxon>
        <taxon>Bacillota</taxon>
        <taxon>Bacilli</taxon>
        <taxon>Bacillales</taxon>
        <taxon>Paenibacillaceae</taxon>
        <taxon>Paenibacillus</taxon>
    </lineage>
</organism>
<gene>
    <name evidence="1" type="ORF">GC098_27465</name>
</gene>
<name>A0ABX1Y4C1_9BACL</name>
<evidence type="ECO:0000313" key="2">
    <source>
        <dbReference type="Proteomes" id="UP000616779"/>
    </source>
</evidence>
<reference evidence="1 2" key="1">
    <citation type="submission" date="2019-10" db="EMBL/GenBank/DDBJ databases">
        <title>Description of Paenibacillus terrestris sp. nov.</title>
        <authorList>
            <person name="Carlier A."/>
            <person name="Qi S."/>
        </authorList>
    </citation>
    <scope>NUCLEOTIDE SEQUENCE [LARGE SCALE GENOMIC DNA]</scope>
    <source>
        <strain evidence="1 2">LMG 31458</strain>
    </source>
</reference>
<dbReference type="RefSeq" id="WP_171646464.1">
    <property type="nucleotide sequence ID" value="NZ_WHOA01000197.1"/>
</dbReference>
<sequence>MSLQHKAYGWIGSPVGVSLMDGTGVSGILCSIQGGSIYIIEYLYHTQFTTKHYAFNQIRDILPFPQCPQPQPPVHQPKIFILV</sequence>
<proteinExistence type="predicted"/>
<dbReference type="EMBL" id="WHOA01000197">
    <property type="protein sequence ID" value="NOU75081.1"/>
    <property type="molecule type" value="Genomic_DNA"/>
</dbReference>
<keyword evidence="2" id="KW-1185">Reference proteome</keyword>
<evidence type="ECO:0000313" key="1">
    <source>
        <dbReference type="EMBL" id="NOU75081.1"/>
    </source>
</evidence>
<accession>A0ABX1Y4C1</accession>